<dbReference type="GO" id="GO:0042597">
    <property type="term" value="C:periplasmic space"/>
    <property type="evidence" value="ECO:0007669"/>
    <property type="project" value="InterPro"/>
</dbReference>
<dbReference type="InterPro" id="IPR014756">
    <property type="entry name" value="Ig_E-set"/>
</dbReference>
<accession>A0A6J6CE83</accession>
<dbReference type="GO" id="GO:0005507">
    <property type="term" value="F:copper ion binding"/>
    <property type="evidence" value="ECO:0007669"/>
    <property type="project" value="InterPro"/>
</dbReference>
<dbReference type="Gene3D" id="2.60.40.1220">
    <property type="match status" value="1"/>
</dbReference>
<sequence length="177" mass="18883">MRTKITLTALLALLLIQTPVQAHDLLVDITPAPGDVVSTSSFEAVLTFNNPLLVVESETNAEFATKLQGSSDWTVHPFTIDDRTLVAQVELSEPGAYDLRWSVVGSDGHTISGDSNFVLEGVPSEETAVPLTAEPEMATTSESQDIPAGFYVGLALVALGAVFAPIGLMMRRRAKKS</sequence>
<organism evidence="5">
    <name type="scientific">freshwater metagenome</name>
    <dbReference type="NCBI Taxonomy" id="449393"/>
    <lineage>
        <taxon>unclassified sequences</taxon>
        <taxon>metagenomes</taxon>
        <taxon>ecological metagenomes</taxon>
    </lineage>
</organism>
<dbReference type="GO" id="GO:0046688">
    <property type="term" value="P:response to copper ion"/>
    <property type="evidence" value="ECO:0007669"/>
    <property type="project" value="InterPro"/>
</dbReference>
<evidence type="ECO:0000256" key="1">
    <source>
        <dbReference type="ARBA" id="ARBA00022729"/>
    </source>
</evidence>
<gene>
    <name evidence="5" type="ORF">UFOPK1581_00012</name>
</gene>
<keyword evidence="3" id="KW-1133">Transmembrane helix</keyword>
<dbReference type="InterPro" id="IPR007348">
    <property type="entry name" value="CopC_dom"/>
</dbReference>
<evidence type="ECO:0000256" key="3">
    <source>
        <dbReference type="SAM" id="Phobius"/>
    </source>
</evidence>
<evidence type="ECO:0000259" key="4">
    <source>
        <dbReference type="Pfam" id="PF04234"/>
    </source>
</evidence>
<keyword evidence="3" id="KW-0812">Transmembrane</keyword>
<feature type="transmembrane region" description="Helical" evidence="3">
    <location>
        <begin position="148"/>
        <end position="168"/>
    </location>
</feature>
<reference evidence="5" key="1">
    <citation type="submission" date="2020-05" db="EMBL/GenBank/DDBJ databases">
        <authorList>
            <person name="Chiriac C."/>
            <person name="Salcher M."/>
            <person name="Ghai R."/>
            <person name="Kavagutti S V."/>
        </authorList>
    </citation>
    <scope>NUCLEOTIDE SEQUENCE</scope>
</reference>
<proteinExistence type="predicted"/>
<dbReference type="EMBL" id="CAEZTB010000001">
    <property type="protein sequence ID" value="CAB4548619.1"/>
    <property type="molecule type" value="Genomic_DNA"/>
</dbReference>
<dbReference type="Pfam" id="PF04234">
    <property type="entry name" value="CopC"/>
    <property type="match status" value="1"/>
</dbReference>
<protein>
    <submittedName>
        <fullName evidence="5">Unannotated protein</fullName>
    </submittedName>
</protein>
<keyword evidence="1" id="KW-0732">Signal</keyword>
<feature type="domain" description="CopC" evidence="4">
    <location>
        <begin position="23"/>
        <end position="118"/>
    </location>
</feature>
<evidence type="ECO:0000313" key="5">
    <source>
        <dbReference type="EMBL" id="CAB4548619.1"/>
    </source>
</evidence>
<keyword evidence="2" id="KW-0186">Copper</keyword>
<name>A0A6J6CE83_9ZZZZ</name>
<dbReference type="AlphaFoldDB" id="A0A6J6CE83"/>
<dbReference type="SUPFAM" id="SSF81296">
    <property type="entry name" value="E set domains"/>
    <property type="match status" value="1"/>
</dbReference>
<evidence type="ECO:0000256" key="2">
    <source>
        <dbReference type="ARBA" id="ARBA00023008"/>
    </source>
</evidence>
<dbReference type="InterPro" id="IPR014755">
    <property type="entry name" value="Cu-Rt/internalin_Ig-like"/>
</dbReference>
<keyword evidence="3" id="KW-0472">Membrane</keyword>